<gene>
    <name evidence="3" type="ORF">TL16_g03857</name>
</gene>
<organism evidence="3 4">
    <name type="scientific">Triparma laevis f. inornata</name>
    <dbReference type="NCBI Taxonomy" id="1714386"/>
    <lineage>
        <taxon>Eukaryota</taxon>
        <taxon>Sar</taxon>
        <taxon>Stramenopiles</taxon>
        <taxon>Ochrophyta</taxon>
        <taxon>Bolidophyceae</taxon>
        <taxon>Parmales</taxon>
        <taxon>Triparmaceae</taxon>
        <taxon>Triparma</taxon>
    </lineage>
</organism>
<dbReference type="SUPFAM" id="SSF47769">
    <property type="entry name" value="SAM/Pointed domain"/>
    <property type="match status" value="1"/>
</dbReference>
<feature type="compositionally biased region" description="Basic residues" evidence="1">
    <location>
        <begin position="392"/>
        <end position="404"/>
    </location>
</feature>
<dbReference type="AlphaFoldDB" id="A0A9W7E2P0"/>
<evidence type="ECO:0000259" key="2">
    <source>
        <dbReference type="PROSITE" id="PS50105"/>
    </source>
</evidence>
<evidence type="ECO:0000256" key="1">
    <source>
        <dbReference type="SAM" id="MobiDB-lite"/>
    </source>
</evidence>
<dbReference type="InterPro" id="IPR013761">
    <property type="entry name" value="SAM/pointed_sf"/>
</dbReference>
<dbReference type="PROSITE" id="PS50105">
    <property type="entry name" value="SAM_DOMAIN"/>
    <property type="match status" value="1"/>
</dbReference>
<feature type="compositionally biased region" description="Acidic residues" evidence="1">
    <location>
        <begin position="372"/>
        <end position="389"/>
    </location>
</feature>
<feature type="compositionally biased region" description="Polar residues" evidence="1">
    <location>
        <begin position="279"/>
        <end position="290"/>
    </location>
</feature>
<evidence type="ECO:0000313" key="4">
    <source>
        <dbReference type="Proteomes" id="UP001162640"/>
    </source>
</evidence>
<dbReference type="Pfam" id="PF00536">
    <property type="entry name" value="SAM_1"/>
    <property type="match status" value="1"/>
</dbReference>
<feature type="compositionally biased region" description="Low complexity" evidence="1">
    <location>
        <begin position="88"/>
        <end position="99"/>
    </location>
</feature>
<dbReference type="SMART" id="SM00454">
    <property type="entry name" value="SAM"/>
    <property type="match status" value="1"/>
</dbReference>
<proteinExistence type="predicted"/>
<sequence length="404" mass="44844">MSLRGGKQSDVLLKQTLDMEKKLSALKNRMAVENEQRAVLESQKANKGSYWRSGNAKLGGSLNYARDVKGRQKKIEKEVRQNPKPKKQQQPSSGSTSSQNAAGFMNKDVKTWAMADTLSWLTSLGLTNYGNKFAENEIFGEILLELGLDDLDYMGIKVLGHRKKLLKGIEELKRNGKPTNNPPPVPDLAIAEAKEPAPVKTKHWSEVKPLKENEVSGEGVEQYDEAAEAAAFRAAVNDWRSGNGEQDTSKAAPGDKILASKARSPAAAFKKALEEWRNPKSSGGNQSSTEEGVVGTDLEGSKKSSNVAATLAAQMEADFEKKKTEMADRRKAAEIAMKERLAQKEKELNEMYANKENGEWSEEDLAGFGEGKEEEEEGEGKEEKEEEEEKGGRKRKRKWVWLRN</sequence>
<accession>A0A9W7E2P0</accession>
<feature type="region of interest" description="Disordered" evidence="1">
    <location>
        <begin position="353"/>
        <end position="404"/>
    </location>
</feature>
<dbReference type="Proteomes" id="UP001162640">
    <property type="component" value="Unassembled WGS sequence"/>
</dbReference>
<feature type="region of interest" description="Disordered" evidence="1">
    <location>
        <begin position="240"/>
        <end position="307"/>
    </location>
</feature>
<protein>
    <recommendedName>
        <fullName evidence="2">SAM domain-containing protein</fullName>
    </recommendedName>
</protein>
<name>A0A9W7E2P0_9STRA</name>
<evidence type="ECO:0000313" key="3">
    <source>
        <dbReference type="EMBL" id="GMH63992.1"/>
    </source>
</evidence>
<feature type="region of interest" description="Disordered" evidence="1">
    <location>
        <begin position="71"/>
        <end position="101"/>
    </location>
</feature>
<feature type="domain" description="SAM" evidence="2">
    <location>
        <begin position="112"/>
        <end position="175"/>
    </location>
</feature>
<reference evidence="4" key="1">
    <citation type="journal article" date="2023" name="Commun. Biol.">
        <title>Genome analysis of Parmales, the sister group of diatoms, reveals the evolutionary specialization of diatoms from phago-mixotrophs to photoautotrophs.</title>
        <authorList>
            <person name="Ban H."/>
            <person name="Sato S."/>
            <person name="Yoshikawa S."/>
            <person name="Yamada K."/>
            <person name="Nakamura Y."/>
            <person name="Ichinomiya M."/>
            <person name="Sato N."/>
            <person name="Blanc-Mathieu R."/>
            <person name="Endo H."/>
            <person name="Kuwata A."/>
            <person name="Ogata H."/>
        </authorList>
    </citation>
    <scope>NUCLEOTIDE SEQUENCE [LARGE SCALE GENOMIC DNA]</scope>
</reference>
<feature type="compositionally biased region" description="Basic and acidic residues" evidence="1">
    <location>
        <begin position="71"/>
        <end position="81"/>
    </location>
</feature>
<dbReference type="EMBL" id="BLQM01000104">
    <property type="protein sequence ID" value="GMH63992.1"/>
    <property type="molecule type" value="Genomic_DNA"/>
</dbReference>
<dbReference type="Gene3D" id="1.10.150.50">
    <property type="entry name" value="Transcription Factor, Ets-1"/>
    <property type="match status" value="1"/>
</dbReference>
<comment type="caution">
    <text evidence="3">The sequence shown here is derived from an EMBL/GenBank/DDBJ whole genome shotgun (WGS) entry which is preliminary data.</text>
</comment>
<dbReference type="InterPro" id="IPR001660">
    <property type="entry name" value="SAM"/>
</dbReference>